<evidence type="ECO:0000256" key="2">
    <source>
        <dbReference type="ARBA" id="ARBA00022801"/>
    </source>
</evidence>
<dbReference type="GO" id="GO:0009251">
    <property type="term" value="P:glucan catabolic process"/>
    <property type="evidence" value="ECO:0007669"/>
    <property type="project" value="TreeGrafter"/>
</dbReference>
<evidence type="ECO:0000259" key="6">
    <source>
        <dbReference type="Pfam" id="PF00150"/>
    </source>
</evidence>
<dbReference type="GO" id="GO:0005576">
    <property type="term" value="C:extracellular region"/>
    <property type="evidence" value="ECO:0007669"/>
    <property type="project" value="TreeGrafter"/>
</dbReference>
<protein>
    <submittedName>
        <fullName evidence="7">Glycoside hydrolase family 5 protein</fullName>
    </submittedName>
</protein>
<name>A0A9X1T046_9HYPH</name>
<proteinExistence type="inferred from homology"/>
<dbReference type="InterPro" id="IPR001547">
    <property type="entry name" value="Glyco_hydro_5"/>
</dbReference>
<feature type="domain" description="Glycoside hydrolase family 5" evidence="6">
    <location>
        <begin position="90"/>
        <end position="404"/>
    </location>
</feature>
<dbReference type="InterPro" id="IPR050386">
    <property type="entry name" value="Glycosyl_hydrolase_5"/>
</dbReference>
<dbReference type="PANTHER" id="PTHR31297">
    <property type="entry name" value="GLUCAN ENDO-1,6-BETA-GLUCOSIDASE B"/>
    <property type="match status" value="1"/>
</dbReference>
<feature type="chain" id="PRO_5040803665" evidence="5">
    <location>
        <begin position="43"/>
        <end position="429"/>
    </location>
</feature>
<dbReference type="Proteomes" id="UP001139089">
    <property type="component" value="Unassembled WGS sequence"/>
</dbReference>
<accession>A0A9X1T046</accession>
<keyword evidence="8" id="KW-1185">Reference proteome</keyword>
<dbReference type="RefSeq" id="WP_231813421.1">
    <property type="nucleotide sequence ID" value="NZ_JAJOZR010000004.1"/>
</dbReference>
<dbReference type="EMBL" id="JAJOZR010000004">
    <property type="protein sequence ID" value="MCD7109047.1"/>
    <property type="molecule type" value="Genomic_DNA"/>
</dbReference>
<dbReference type="GO" id="GO:0009986">
    <property type="term" value="C:cell surface"/>
    <property type="evidence" value="ECO:0007669"/>
    <property type="project" value="TreeGrafter"/>
</dbReference>
<feature type="signal peptide" evidence="5">
    <location>
        <begin position="1"/>
        <end position="42"/>
    </location>
</feature>
<comment type="similarity">
    <text evidence="4">Belongs to the glycosyl hydrolase 5 (cellulase A) family.</text>
</comment>
<dbReference type="SUPFAM" id="SSF51445">
    <property type="entry name" value="(Trans)glycosidases"/>
    <property type="match status" value="1"/>
</dbReference>
<evidence type="ECO:0000313" key="7">
    <source>
        <dbReference type="EMBL" id="MCD7109047.1"/>
    </source>
</evidence>
<keyword evidence="3 4" id="KW-0326">Glycosidase</keyword>
<keyword evidence="2 4" id="KW-0378">Hydrolase</keyword>
<evidence type="ECO:0000313" key="8">
    <source>
        <dbReference type="Proteomes" id="UP001139089"/>
    </source>
</evidence>
<sequence length="429" mass="47311">MIGRPFLSRIIASCHGFGRRVLATILALLVAVAPLAAPIAMAQDVQPTFRVKKGVNAFPFLWRPTAQKNDRFLGAGYAPVGTYFPLSNFSGMKAMGFDHVRLPVNVGPLVLASAEELQRRADYVFAQVDAISARGLKVLVDIHTPDKGRNSPYDAQSLVEGPGMFDALTRVVTAFAERTARRPTDQVALELFNEPQVDCRTPGLWEGYLKTLVSVARRSAPDHTLVVTGACGGGHFGLLRLDPSSFDDPNLLYSLHYYAPPEFVFQGYAPVTQDLAARYPPLFRWPATTAGAVESLSEFGYRVAALWNTPSSWGYIVSQVRKFAVYYGRGYDAGDIARDFESALAWADRYDIPRERLYLGEFGAPRPKPGLLPAYNADRLAWLSAVRREAEESGIPWSYWCYGDYFGLFDEASGTVDADMLVSLGLNMP</sequence>
<evidence type="ECO:0000256" key="4">
    <source>
        <dbReference type="RuleBase" id="RU361153"/>
    </source>
</evidence>
<reference evidence="7" key="1">
    <citation type="submission" date="2021-12" db="EMBL/GenBank/DDBJ databases">
        <authorList>
            <person name="Li Y."/>
        </authorList>
    </citation>
    <scope>NUCLEOTIDE SEQUENCE</scope>
    <source>
        <strain evidence="7">DKSPLA3</strain>
    </source>
</reference>
<dbReference type="Pfam" id="PF00150">
    <property type="entry name" value="Cellulase"/>
    <property type="match status" value="1"/>
</dbReference>
<dbReference type="Gene3D" id="3.20.20.80">
    <property type="entry name" value="Glycosidases"/>
    <property type="match status" value="1"/>
</dbReference>
<dbReference type="InterPro" id="IPR017853">
    <property type="entry name" value="GH"/>
</dbReference>
<organism evidence="7 8">
    <name type="scientific">Rhizobium quercicola</name>
    <dbReference type="NCBI Taxonomy" id="2901226"/>
    <lineage>
        <taxon>Bacteria</taxon>
        <taxon>Pseudomonadati</taxon>
        <taxon>Pseudomonadota</taxon>
        <taxon>Alphaproteobacteria</taxon>
        <taxon>Hyphomicrobiales</taxon>
        <taxon>Rhizobiaceae</taxon>
        <taxon>Rhizobium/Agrobacterium group</taxon>
        <taxon>Rhizobium</taxon>
    </lineage>
</organism>
<evidence type="ECO:0000256" key="3">
    <source>
        <dbReference type="ARBA" id="ARBA00023295"/>
    </source>
</evidence>
<dbReference type="GO" id="GO:0008422">
    <property type="term" value="F:beta-glucosidase activity"/>
    <property type="evidence" value="ECO:0007669"/>
    <property type="project" value="TreeGrafter"/>
</dbReference>
<evidence type="ECO:0000256" key="5">
    <source>
        <dbReference type="SAM" id="SignalP"/>
    </source>
</evidence>
<gene>
    <name evidence="7" type="ORF">LRX75_08320</name>
</gene>
<evidence type="ECO:0000256" key="1">
    <source>
        <dbReference type="ARBA" id="ARBA00022729"/>
    </source>
</evidence>
<dbReference type="PANTHER" id="PTHR31297:SF17">
    <property type="entry name" value="ENDOGLUCANASE"/>
    <property type="match status" value="1"/>
</dbReference>
<comment type="caution">
    <text evidence="7">The sequence shown here is derived from an EMBL/GenBank/DDBJ whole genome shotgun (WGS) entry which is preliminary data.</text>
</comment>
<keyword evidence="1 5" id="KW-0732">Signal</keyword>
<dbReference type="AlphaFoldDB" id="A0A9X1T046"/>